<evidence type="ECO:0000313" key="2">
    <source>
        <dbReference type="Proteomes" id="UP000789375"/>
    </source>
</evidence>
<evidence type="ECO:0000313" key="1">
    <source>
        <dbReference type="EMBL" id="CAG8588106.1"/>
    </source>
</evidence>
<accession>A0A9N9GA61</accession>
<comment type="caution">
    <text evidence="1">The sequence shown here is derived from an EMBL/GenBank/DDBJ whole genome shotgun (WGS) entry which is preliminary data.</text>
</comment>
<keyword evidence="2" id="KW-1185">Reference proteome</keyword>
<gene>
    <name evidence="1" type="ORF">FMOSSE_LOCUS8294</name>
</gene>
<dbReference type="AlphaFoldDB" id="A0A9N9GA61"/>
<dbReference type="EMBL" id="CAJVPP010002123">
    <property type="protein sequence ID" value="CAG8588106.1"/>
    <property type="molecule type" value="Genomic_DNA"/>
</dbReference>
<sequence>MVSKRQIGQRAICVEENLACGQFCKDILSTEHIGPEEIMDN</sequence>
<protein>
    <submittedName>
        <fullName evidence="1">16578_t:CDS:1</fullName>
    </submittedName>
</protein>
<reference evidence="1" key="1">
    <citation type="submission" date="2021-06" db="EMBL/GenBank/DDBJ databases">
        <authorList>
            <person name="Kallberg Y."/>
            <person name="Tangrot J."/>
            <person name="Rosling A."/>
        </authorList>
    </citation>
    <scope>NUCLEOTIDE SEQUENCE</scope>
    <source>
        <strain evidence="1">87-6 pot B 2015</strain>
    </source>
</reference>
<organism evidence="1 2">
    <name type="scientific">Funneliformis mosseae</name>
    <name type="common">Endomycorrhizal fungus</name>
    <name type="synonym">Glomus mosseae</name>
    <dbReference type="NCBI Taxonomy" id="27381"/>
    <lineage>
        <taxon>Eukaryota</taxon>
        <taxon>Fungi</taxon>
        <taxon>Fungi incertae sedis</taxon>
        <taxon>Mucoromycota</taxon>
        <taxon>Glomeromycotina</taxon>
        <taxon>Glomeromycetes</taxon>
        <taxon>Glomerales</taxon>
        <taxon>Glomeraceae</taxon>
        <taxon>Funneliformis</taxon>
    </lineage>
</organism>
<proteinExistence type="predicted"/>
<dbReference type="Proteomes" id="UP000789375">
    <property type="component" value="Unassembled WGS sequence"/>
</dbReference>
<name>A0A9N9GA61_FUNMO</name>